<proteinExistence type="predicted"/>
<evidence type="ECO:0000256" key="3">
    <source>
        <dbReference type="ARBA" id="ARBA00022692"/>
    </source>
</evidence>
<evidence type="ECO:0000259" key="7">
    <source>
        <dbReference type="Pfam" id="PF02687"/>
    </source>
</evidence>
<feature type="transmembrane region" description="Helical" evidence="6">
    <location>
        <begin position="277"/>
        <end position="299"/>
    </location>
</feature>
<feature type="transmembrane region" description="Helical" evidence="6">
    <location>
        <begin position="578"/>
        <end position="600"/>
    </location>
</feature>
<feature type="transmembrane region" description="Helical" evidence="6">
    <location>
        <begin position="404"/>
        <end position="429"/>
    </location>
</feature>
<dbReference type="RefSeq" id="WP_232070897.1">
    <property type="nucleotide sequence ID" value="NZ_AP022870.1"/>
</dbReference>
<reference evidence="8 9" key="2">
    <citation type="submission" date="2020-03" db="EMBL/GenBank/DDBJ databases">
        <authorList>
            <person name="Ichikawa N."/>
            <person name="Kimura A."/>
            <person name="Kitahashi Y."/>
            <person name="Uohara A."/>
        </authorList>
    </citation>
    <scope>NUCLEOTIDE SEQUENCE [LARGE SCALE GENOMIC DNA]</scope>
    <source>
        <strain evidence="8 9">NBRC 107702</strain>
    </source>
</reference>
<keyword evidence="2" id="KW-1003">Cell membrane</keyword>
<evidence type="ECO:0000256" key="2">
    <source>
        <dbReference type="ARBA" id="ARBA00022475"/>
    </source>
</evidence>
<dbReference type="InterPro" id="IPR003838">
    <property type="entry name" value="ABC3_permease_C"/>
</dbReference>
<evidence type="ECO:0000256" key="1">
    <source>
        <dbReference type="ARBA" id="ARBA00004651"/>
    </source>
</evidence>
<evidence type="ECO:0000256" key="6">
    <source>
        <dbReference type="SAM" id="Phobius"/>
    </source>
</evidence>
<protein>
    <recommendedName>
        <fullName evidence="7">ABC3 transporter permease C-terminal domain-containing protein</fullName>
    </recommendedName>
</protein>
<keyword evidence="5 6" id="KW-0472">Membrane</keyword>
<dbReference type="Pfam" id="PF02687">
    <property type="entry name" value="FtsX"/>
    <property type="match status" value="2"/>
</dbReference>
<keyword evidence="3 6" id="KW-0812">Transmembrane</keyword>
<feature type="transmembrane region" description="Helical" evidence="6">
    <location>
        <begin position="628"/>
        <end position="651"/>
    </location>
</feature>
<dbReference type="EMBL" id="AP022870">
    <property type="protein sequence ID" value="BCB73818.1"/>
    <property type="molecule type" value="Genomic_DNA"/>
</dbReference>
<organism evidence="8 9">
    <name type="scientific">Phytohabitans flavus</name>
    <dbReference type="NCBI Taxonomy" id="1076124"/>
    <lineage>
        <taxon>Bacteria</taxon>
        <taxon>Bacillati</taxon>
        <taxon>Actinomycetota</taxon>
        <taxon>Actinomycetes</taxon>
        <taxon>Micromonosporales</taxon>
        <taxon>Micromonosporaceae</taxon>
    </lineage>
</organism>
<feature type="domain" description="ABC3 transporter permease C-terminal" evidence="7">
    <location>
        <begin position="578"/>
        <end position="687"/>
    </location>
</feature>
<feature type="transmembrane region" description="Helical" evidence="6">
    <location>
        <begin position="663"/>
        <end position="686"/>
    </location>
</feature>
<feature type="transmembrane region" description="Helical" evidence="6">
    <location>
        <begin position="227"/>
        <end position="253"/>
    </location>
</feature>
<evidence type="ECO:0000313" key="8">
    <source>
        <dbReference type="EMBL" id="BCB73818.1"/>
    </source>
</evidence>
<gene>
    <name evidence="8" type="ORF">Pflav_002280</name>
</gene>
<feature type="domain" description="ABC3 transporter permease C-terminal" evidence="7">
    <location>
        <begin position="189"/>
        <end position="301"/>
    </location>
</feature>
<dbReference type="GO" id="GO:0005886">
    <property type="term" value="C:plasma membrane"/>
    <property type="evidence" value="ECO:0007669"/>
    <property type="project" value="UniProtKB-SubCell"/>
</dbReference>
<feature type="transmembrane region" description="Helical" evidence="6">
    <location>
        <begin position="182"/>
        <end position="206"/>
    </location>
</feature>
<feature type="transmembrane region" description="Helical" evidence="6">
    <location>
        <begin position="320"/>
        <end position="339"/>
    </location>
</feature>
<keyword evidence="9" id="KW-1185">Reference proteome</keyword>
<comment type="subcellular location">
    <subcellularLocation>
        <location evidence="1">Cell membrane</location>
        <topology evidence="1">Multi-pass membrane protein</topology>
    </subcellularLocation>
</comment>
<sequence>MPSVWMGARFTTLARFALTAAGVAVGVTLVLLTLTAVPALQGRDHRAAWHATTAASPATADRALWLASDDHFLGRDLFLVRVAALGPRPPVPPGLERLPAPGEVAVSPALRDLLATTPPEALAARLPGTVTAGIGAAGLAYPEELVAVVGLPPDQLRAAGAAEISGLATTAPGLLVNDALRVILTIGAVGLLTPVVIFIAASARVAAARREQRFAALRLVGATRGQVAAMAATETSLAAFAGVALGWVGYLLARPVVAARVTFDGAHFMAADVRAPAAHQLVVLLGVPLLTVAATVVALRRAQVTPLGVRQRVRTRAPGLWRLTPVALGVAGLATIASTDLANSSTSGIATAQLLIGGTFGSLLLGLVLAGPLLCSLLARLLSRLSRSMPELMAARRIAADPYTTFRAISGVAIAALVTTMFAGTAAGVEANLDRPAPDALRADAVEVLPGTRPAAPLLTAIRADPGVRGTVVARRDPAKPGAIAVPCRDLAAAVNLTCPAPPAPNGLVPRGLEGITRLDPPDERLPVHAIYVVTDGAPLTGERIRSLAPPGVRVSTGRDIVELDHRQLTELEAGLRLAMVFVLLVATASLTVGVAAGLVERRRPFTLLRATGLQLGELRRTILLETALPLVATAVCGIALGLAASAAVASSTGRHWTGPGPAFFLTAVAGLIVTLAVSSTTLPLVKTVTEPTSVRFE</sequence>
<feature type="transmembrane region" description="Helical" evidence="6">
    <location>
        <begin position="359"/>
        <end position="383"/>
    </location>
</feature>
<evidence type="ECO:0000256" key="4">
    <source>
        <dbReference type="ARBA" id="ARBA00022989"/>
    </source>
</evidence>
<evidence type="ECO:0000256" key="5">
    <source>
        <dbReference type="ARBA" id="ARBA00023136"/>
    </source>
</evidence>
<accession>A0A6F8XJ47</accession>
<reference evidence="8 9" key="1">
    <citation type="submission" date="2020-03" db="EMBL/GenBank/DDBJ databases">
        <title>Whole genome shotgun sequence of Phytohabitans flavus NBRC 107702.</title>
        <authorList>
            <person name="Komaki H."/>
            <person name="Tamura T."/>
        </authorList>
    </citation>
    <scope>NUCLEOTIDE SEQUENCE [LARGE SCALE GENOMIC DNA]</scope>
    <source>
        <strain evidence="8 9">NBRC 107702</strain>
    </source>
</reference>
<keyword evidence="4 6" id="KW-1133">Transmembrane helix</keyword>
<dbReference type="AlphaFoldDB" id="A0A6F8XJ47"/>
<dbReference type="Proteomes" id="UP000502508">
    <property type="component" value="Chromosome"/>
</dbReference>
<dbReference type="KEGG" id="pfla:Pflav_002280"/>
<name>A0A6F8XJ47_9ACTN</name>
<evidence type="ECO:0000313" key="9">
    <source>
        <dbReference type="Proteomes" id="UP000502508"/>
    </source>
</evidence>